<accession>A0AAV4EXG8</accession>
<feature type="compositionally biased region" description="Basic residues" evidence="1">
    <location>
        <begin position="176"/>
        <end position="190"/>
    </location>
</feature>
<feature type="region of interest" description="Disordered" evidence="1">
    <location>
        <begin position="13"/>
        <end position="44"/>
    </location>
</feature>
<evidence type="ECO:0000313" key="2">
    <source>
        <dbReference type="EMBL" id="GFR65400.1"/>
    </source>
</evidence>
<evidence type="ECO:0000256" key="1">
    <source>
        <dbReference type="SAM" id="MobiDB-lite"/>
    </source>
</evidence>
<feature type="region of interest" description="Disordered" evidence="1">
    <location>
        <begin position="144"/>
        <end position="190"/>
    </location>
</feature>
<evidence type="ECO:0000313" key="3">
    <source>
        <dbReference type="Proteomes" id="UP000762676"/>
    </source>
</evidence>
<dbReference type="AlphaFoldDB" id="A0AAV4EXG8"/>
<dbReference type="Proteomes" id="UP000762676">
    <property type="component" value="Unassembled WGS sequence"/>
</dbReference>
<organism evidence="2 3">
    <name type="scientific">Elysia marginata</name>
    <dbReference type="NCBI Taxonomy" id="1093978"/>
    <lineage>
        <taxon>Eukaryota</taxon>
        <taxon>Metazoa</taxon>
        <taxon>Spiralia</taxon>
        <taxon>Lophotrochozoa</taxon>
        <taxon>Mollusca</taxon>
        <taxon>Gastropoda</taxon>
        <taxon>Heterobranchia</taxon>
        <taxon>Euthyneura</taxon>
        <taxon>Panpulmonata</taxon>
        <taxon>Sacoglossa</taxon>
        <taxon>Placobranchoidea</taxon>
        <taxon>Plakobranchidae</taxon>
        <taxon>Elysia</taxon>
    </lineage>
</organism>
<gene>
    <name evidence="2" type="ORF">ElyMa_000202600</name>
</gene>
<comment type="caution">
    <text evidence="2">The sequence shown here is derived from an EMBL/GenBank/DDBJ whole genome shotgun (WGS) entry which is preliminary data.</text>
</comment>
<protein>
    <submittedName>
        <fullName evidence="2">Uncharacterized protein</fullName>
    </submittedName>
</protein>
<sequence length="190" mass="21044">MLVIYFRTRGAPPATEPNKGTQIVSPTAAAPGLPRGGRPKPTCDQPIEQSDCLQCRDEEELCRSLNGTRALANPVPINYAGIQGLCIRFFTFRGWPQIGSLEWSVDPLLHPAILLPWRVLSADLAGLSADDQFAFMRKYGPTAPRGTFRNQPATQVKHHAFASRRSSAKGGEKPRSRFRRSVSRSRSKCR</sequence>
<name>A0AAV4EXG8_9GAST</name>
<reference evidence="2 3" key="1">
    <citation type="journal article" date="2021" name="Elife">
        <title>Chloroplast acquisition without the gene transfer in kleptoplastic sea slugs, Plakobranchus ocellatus.</title>
        <authorList>
            <person name="Maeda T."/>
            <person name="Takahashi S."/>
            <person name="Yoshida T."/>
            <person name="Shimamura S."/>
            <person name="Takaki Y."/>
            <person name="Nagai Y."/>
            <person name="Toyoda A."/>
            <person name="Suzuki Y."/>
            <person name="Arimoto A."/>
            <person name="Ishii H."/>
            <person name="Satoh N."/>
            <person name="Nishiyama T."/>
            <person name="Hasebe M."/>
            <person name="Maruyama T."/>
            <person name="Minagawa J."/>
            <person name="Obokata J."/>
            <person name="Shigenobu S."/>
        </authorList>
    </citation>
    <scope>NUCLEOTIDE SEQUENCE [LARGE SCALE GENOMIC DNA]</scope>
</reference>
<keyword evidence="3" id="KW-1185">Reference proteome</keyword>
<dbReference type="EMBL" id="BMAT01000385">
    <property type="protein sequence ID" value="GFR65400.1"/>
    <property type="molecule type" value="Genomic_DNA"/>
</dbReference>
<proteinExistence type="predicted"/>